<dbReference type="AlphaFoldDB" id="O15924"/>
<dbReference type="PIRSF" id="PIRSF018468">
    <property type="entry name" value="Dict_REP"/>
    <property type="match status" value="1"/>
</dbReference>
<sequence length="932" mass="107749">MEEKKQLIPWNTYIFDYIKILEYFSPIERVPGNEIIPHMYSMHILVLKEVFREALDRSEAYQNTGSPYIINPLDIKTIFKGTSFPIQLTNGTKDDLDHLFSIKNDEKGRILVKDCDQAIFIIDHLSRCSDTQVFNKKNITGFRNLEKMVSENGYKIKDHRQFGLHWFSFLNILRSSLQYYQFNFFKNFDLISTLTTFHCVMVDDQNREEEKLSDFYTLYPFIDLEEDIEADNTSRERIKPSSSKNKTTTTTTTTTTTVQQPVTRKRKNIVQPLQPIQPQQSKKPSTQPIQPIQPKKTKTQPIQPIQPIQPPQSKYPHKITRKSGSLKKVRIDQISSQSYDNEMGDVENQEIIPVEEVSSNPNKIRNCLSEVMNSKGEIKTNLVKAIFDSLQSKNYTIDLLDSIFSQNKSERVVTLPSRLFELANSINFEEINFGKIPEDLFSMFESISFEKNTNIIIPTQEENSFAFLWIPIINGVTSTSIFLTPNNSPVNLIKVKSVIKFIQLCIVMKELLDFMTIRSINYETFKSIISELLGMSERVLNLEQDVKKLKDLLLKKSKKSTIDDESELLSRVSNHREFATFLYEFINKNKHLSLSKSDNYLKFVDSITSTLCVEYDSNSIEHKIGFINHCRSEISRFQPTGDIIKMNSLFSSFTPSNINTVSQQSEEDLKRKYSLMSSDLSGLLKDKSRFNPSNFDRYVLISFNNNVSGHCKVFSFGDVSNGFSITNLRNVYVQDSNLYNRYEEYMGKTRVITAFFFAPCLIQLTNFIFQTDKITNDKNISRQIKSIKIYNRSYINIEVKVGGNTIDSVKSGFSKVVQINSSEFSFTISCLNISFSSVLISKNKLNNLSSLVADYYVKSTELLRKADKLEQLLKKYIENFQKLNTITETEEDIIEAFDFESSAGDDIRNEDEDDEDEDEDDDDDEDEDEDEY</sequence>
<feature type="compositionally biased region" description="Acidic residues" evidence="2">
    <location>
        <begin position="908"/>
        <end position="932"/>
    </location>
</feature>
<reference evidence="3" key="1">
    <citation type="journal article" date="1998" name="Curr. Genet.">
        <title>Dictyostelium discoideum nuclear plasmid Ddp6 is a new member of the Ddp2 plasmid family.</title>
        <authorList>
            <person name="Shammat I.M."/>
            <person name="Gonzales C.M."/>
            <person name="Welker D.L."/>
        </authorList>
    </citation>
    <scope>NUCLEOTIDE SEQUENCE</scope>
    <source>
        <strain evidence="3">NC47.2</strain>
        <plasmid evidence="3">Ddp6</plasmid>
    </source>
</reference>
<proteinExistence type="predicted"/>
<geneLocation type="plasmid" evidence="3">
    <name>Ddp6</name>
</geneLocation>
<evidence type="ECO:0000313" key="3">
    <source>
        <dbReference type="EMBL" id="AAC14362.1"/>
    </source>
</evidence>
<feature type="coiled-coil region" evidence="1">
    <location>
        <begin position="532"/>
        <end position="559"/>
    </location>
</feature>
<accession>O15924</accession>
<keyword evidence="1" id="KW-0175">Coiled coil</keyword>
<gene>
    <name evidence="3" type="primary">rep</name>
</gene>
<evidence type="ECO:0000256" key="2">
    <source>
        <dbReference type="SAM" id="MobiDB-lite"/>
    </source>
</evidence>
<dbReference type="VEuPathDB" id="AmoebaDB:GeneID_2544496"/>
<evidence type="ECO:0000256" key="1">
    <source>
        <dbReference type="SAM" id="Coils"/>
    </source>
</evidence>
<feature type="compositionally biased region" description="Low complexity" evidence="2">
    <location>
        <begin position="247"/>
        <end position="257"/>
    </location>
</feature>
<feature type="coiled-coil region" evidence="1">
    <location>
        <begin position="859"/>
        <end position="886"/>
    </location>
</feature>
<dbReference type="OMA" id="SRMANTE"/>
<name>O15924_DICDI</name>
<organism evidence="3">
    <name type="scientific">Dictyostelium discoideum</name>
    <name type="common">Social amoeba</name>
    <dbReference type="NCBI Taxonomy" id="44689"/>
    <lineage>
        <taxon>Eukaryota</taxon>
        <taxon>Amoebozoa</taxon>
        <taxon>Evosea</taxon>
        <taxon>Eumycetozoa</taxon>
        <taxon>Dictyostelia</taxon>
        <taxon>Dictyosteliales</taxon>
        <taxon>Dictyosteliaceae</taxon>
        <taxon>Dictyostelium</taxon>
    </lineage>
</organism>
<feature type="region of interest" description="Disordered" evidence="2">
    <location>
        <begin position="232"/>
        <end position="327"/>
    </location>
</feature>
<feature type="compositionally biased region" description="Basic residues" evidence="2">
    <location>
        <begin position="315"/>
        <end position="327"/>
    </location>
</feature>
<dbReference type="EMBL" id="U94410">
    <property type="protein sequence ID" value="AAC14362.1"/>
    <property type="molecule type" value="Genomic_DNA"/>
</dbReference>
<feature type="compositionally biased region" description="Low complexity" evidence="2">
    <location>
        <begin position="271"/>
        <end position="314"/>
    </location>
</feature>
<keyword evidence="3" id="KW-0614">Plasmid</keyword>
<dbReference type="Pfam" id="PF05086">
    <property type="entry name" value="Dicty_REP"/>
    <property type="match status" value="1"/>
</dbReference>
<protein>
    <submittedName>
        <fullName evidence="3">Rep protein</fullName>
    </submittedName>
</protein>
<dbReference type="InterPro" id="IPR007778">
    <property type="entry name" value="Dict_REP"/>
</dbReference>
<feature type="region of interest" description="Disordered" evidence="2">
    <location>
        <begin position="897"/>
        <end position="932"/>
    </location>
</feature>